<dbReference type="Gene3D" id="3.40.50.2300">
    <property type="match status" value="1"/>
</dbReference>
<dbReference type="Pfam" id="PF02518">
    <property type="entry name" value="HATPase_c"/>
    <property type="match status" value="1"/>
</dbReference>
<dbReference type="PROSITE" id="PS50110">
    <property type="entry name" value="RESPONSE_REGULATORY"/>
    <property type="match status" value="1"/>
</dbReference>
<evidence type="ECO:0000256" key="4">
    <source>
        <dbReference type="ARBA" id="ARBA00022679"/>
    </source>
</evidence>
<evidence type="ECO:0000256" key="8">
    <source>
        <dbReference type="ARBA" id="ARBA00023012"/>
    </source>
</evidence>
<dbReference type="InterPro" id="IPR005467">
    <property type="entry name" value="His_kinase_dom"/>
</dbReference>
<dbReference type="InterPro" id="IPR003594">
    <property type="entry name" value="HATPase_dom"/>
</dbReference>
<dbReference type="InterPro" id="IPR036097">
    <property type="entry name" value="HisK_dim/P_sf"/>
</dbReference>
<dbReference type="STRING" id="530564.Psta_4289"/>
<sequence>MNQVSIEILLLEDEPAHVALVRRAFSGESDPYELVVCSTLAEARHYLQSHVPSAAIVDMGLPDGRGTDLLTEGDQAARFPTIILTSQGSERAAVESIKAGALDYITKSPTSLLDMPQLVRRVMREWQLMADREQARRALADEEQRFRQMAEHIRDVFWMYDLVNRKVLYVSPAFEAIWGRPPSFLSEPPEVVLTAAHMEDRARVRLEPNEWTSTTVHDQVFRIVRPDGAIRWIHDRRFPITDPDGQIRRIVGVAEDVTDRQEASDKLQQQFVEMCHVARLSTMGELVAGIAHEVNQPLYAIANYSAAASDALRAGGELPIEQMRQWNDDISKAVTRAADVIKRIRAYVSKGPSQRVPTNISTLVEESIELVAIEARRSKVQVHLNVSRPSPILEVDPVAIQQVMCNVLLNAYEAMQSLPAESRVARVATYVEPRYVRIEISDNGPGLTPQVEQQLFVPFFTTKPSGMGMGLAISKTIVDAHGGDISARSNDRGTTIVVRLPLADADSARAAERQDHELAAWHM</sequence>
<dbReference type="EMBL" id="CP001848">
    <property type="protein sequence ID" value="ADB18937.1"/>
    <property type="molecule type" value="Genomic_DNA"/>
</dbReference>
<dbReference type="InterPro" id="IPR035965">
    <property type="entry name" value="PAS-like_dom_sf"/>
</dbReference>
<name>D2R4X5_PIRSD</name>
<evidence type="ECO:0000256" key="6">
    <source>
        <dbReference type="ARBA" id="ARBA00022777"/>
    </source>
</evidence>
<evidence type="ECO:0000256" key="7">
    <source>
        <dbReference type="ARBA" id="ARBA00022840"/>
    </source>
</evidence>
<comment type="catalytic activity">
    <reaction evidence="1">
        <text>ATP + protein L-histidine = ADP + protein N-phospho-L-histidine.</text>
        <dbReference type="EC" id="2.7.13.3"/>
    </reaction>
</comment>
<evidence type="ECO:0000259" key="10">
    <source>
        <dbReference type="PROSITE" id="PS50109"/>
    </source>
</evidence>
<dbReference type="GO" id="GO:0005524">
    <property type="term" value="F:ATP binding"/>
    <property type="evidence" value="ECO:0007669"/>
    <property type="project" value="UniProtKB-KW"/>
</dbReference>
<dbReference type="InterPro" id="IPR011006">
    <property type="entry name" value="CheY-like_superfamily"/>
</dbReference>
<evidence type="ECO:0000256" key="2">
    <source>
        <dbReference type="ARBA" id="ARBA00012438"/>
    </source>
</evidence>
<dbReference type="SMART" id="SM00388">
    <property type="entry name" value="HisKA"/>
    <property type="match status" value="1"/>
</dbReference>
<evidence type="ECO:0000259" key="12">
    <source>
        <dbReference type="PROSITE" id="PS50113"/>
    </source>
</evidence>
<dbReference type="SUPFAM" id="SSF55785">
    <property type="entry name" value="PYP-like sensor domain (PAS domain)"/>
    <property type="match status" value="1"/>
</dbReference>
<dbReference type="Gene3D" id="1.10.287.130">
    <property type="match status" value="1"/>
</dbReference>
<dbReference type="SUPFAM" id="SSF55874">
    <property type="entry name" value="ATPase domain of HSP90 chaperone/DNA topoisomerase II/histidine kinase"/>
    <property type="match status" value="1"/>
</dbReference>
<keyword evidence="5" id="KW-0547">Nucleotide-binding</keyword>
<dbReference type="SMART" id="SM00091">
    <property type="entry name" value="PAS"/>
    <property type="match status" value="1"/>
</dbReference>
<dbReference type="PANTHER" id="PTHR43065">
    <property type="entry name" value="SENSOR HISTIDINE KINASE"/>
    <property type="match status" value="1"/>
</dbReference>
<reference evidence="13 14" key="1">
    <citation type="journal article" date="2009" name="Stand. Genomic Sci.">
        <title>Complete genome sequence of Pirellula staleyi type strain (ATCC 27377).</title>
        <authorList>
            <person name="Clum A."/>
            <person name="Tindall B.J."/>
            <person name="Sikorski J."/>
            <person name="Ivanova N."/>
            <person name="Mavrommatis K."/>
            <person name="Lucas S."/>
            <person name="Glavina del Rio T."/>
            <person name="Nolan M."/>
            <person name="Chen F."/>
            <person name="Tice H."/>
            <person name="Pitluck S."/>
            <person name="Cheng J.F."/>
            <person name="Chertkov O."/>
            <person name="Brettin T."/>
            <person name="Han C."/>
            <person name="Detter J.C."/>
            <person name="Kuske C."/>
            <person name="Bruce D."/>
            <person name="Goodwin L."/>
            <person name="Ovchinikova G."/>
            <person name="Pati A."/>
            <person name="Mikhailova N."/>
            <person name="Chen A."/>
            <person name="Palaniappan K."/>
            <person name="Land M."/>
            <person name="Hauser L."/>
            <person name="Chang Y.J."/>
            <person name="Jeffries C.D."/>
            <person name="Chain P."/>
            <person name="Rohde M."/>
            <person name="Goker M."/>
            <person name="Bristow J."/>
            <person name="Eisen J.A."/>
            <person name="Markowitz V."/>
            <person name="Hugenholtz P."/>
            <person name="Kyrpides N.C."/>
            <person name="Klenk H.P."/>
            <person name="Lapidus A."/>
        </authorList>
    </citation>
    <scope>NUCLEOTIDE SEQUENCE [LARGE SCALE GENOMIC DNA]</scope>
    <source>
        <strain evidence="14">ATCC 27377 / DSM 6068 / ICPB 4128</strain>
    </source>
</reference>
<feature type="domain" description="Histidine kinase" evidence="10">
    <location>
        <begin position="289"/>
        <end position="504"/>
    </location>
</feature>
<dbReference type="KEGG" id="psl:Psta_4289"/>
<keyword evidence="7" id="KW-0067">ATP-binding</keyword>
<evidence type="ECO:0000256" key="1">
    <source>
        <dbReference type="ARBA" id="ARBA00000085"/>
    </source>
</evidence>
<dbReference type="SUPFAM" id="SSF52172">
    <property type="entry name" value="CheY-like"/>
    <property type="match status" value="1"/>
</dbReference>
<dbReference type="InterPro" id="IPR004358">
    <property type="entry name" value="Sig_transdc_His_kin-like_C"/>
</dbReference>
<gene>
    <name evidence="13" type="ordered locus">Psta_4289</name>
</gene>
<dbReference type="CDD" id="cd00156">
    <property type="entry name" value="REC"/>
    <property type="match status" value="1"/>
</dbReference>
<dbReference type="HOGENOM" id="CLU_000445_114_72_0"/>
<dbReference type="AlphaFoldDB" id="D2R4X5"/>
<dbReference type="PROSITE" id="PS50113">
    <property type="entry name" value="PAC"/>
    <property type="match status" value="1"/>
</dbReference>
<keyword evidence="8" id="KW-0902">Two-component regulatory system</keyword>
<dbReference type="Pfam" id="PF00072">
    <property type="entry name" value="Response_reg"/>
    <property type="match status" value="1"/>
</dbReference>
<proteinExistence type="predicted"/>
<protein>
    <recommendedName>
        <fullName evidence="2">histidine kinase</fullName>
        <ecNumber evidence="2">2.7.13.3</ecNumber>
    </recommendedName>
</protein>
<dbReference type="InterPro" id="IPR036890">
    <property type="entry name" value="HATPase_C_sf"/>
</dbReference>
<dbReference type="InterPro" id="IPR000014">
    <property type="entry name" value="PAS"/>
</dbReference>
<dbReference type="InterPro" id="IPR001789">
    <property type="entry name" value="Sig_transdc_resp-reg_receiver"/>
</dbReference>
<keyword evidence="6 13" id="KW-0418">Kinase</keyword>
<dbReference type="InterPro" id="IPR001610">
    <property type="entry name" value="PAC"/>
</dbReference>
<dbReference type="PANTHER" id="PTHR43065:SF10">
    <property type="entry name" value="PEROXIDE STRESS-ACTIVATED HISTIDINE KINASE MAK3"/>
    <property type="match status" value="1"/>
</dbReference>
<feature type="modified residue" description="4-aspartylphosphate" evidence="9">
    <location>
        <position position="58"/>
    </location>
</feature>
<dbReference type="SMART" id="SM00448">
    <property type="entry name" value="REC"/>
    <property type="match status" value="1"/>
</dbReference>
<dbReference type="OrthoDB" id="7568856at2"/>
<evidence type="ECO:0000256" key="9">
    <source>
        <dbReference type="PROSITE-ProRule" id="PRU00169"/>
    </source>
</evidence>
<keyword evidence="3 9" id="KW-0597">Phosphoprotein</keyword>
<dbReference type="SUPFAM" id="SSF47384">
    <property type="entry name" value="Homodimeric domain of signal transducing histidine kinase"/>
    <property type="match status" value="1"/>
</dbReference>
<dbReference type="Pfam" id="PF08447">
    <property type="entry name" value="PAS_3"/>
    <property type="match status" value="1"/>
</dbReference>
<keyword evidence="4" id="KW-0808">Transferase</keyword>
<dbReference type="InterPro" id="IPR003661">
    <property type="entry name" value="HisK_dim/P_dom"/>
</dbReference>
<evidence type="ECO:0000313" key="13">
    <source>
        <dbReference type="EMBL" id="ADB18937.1"/>
    </source>
</evidence>
<dbReference type="SMART" id="SM00086">
    <property type="entry name" value="PAC"/>
    <property type="match status" value="1"/>
</dbReference>
<dbReference type="Gene3D" id="3.30.565.10">
    <property type="entry name" value="Histidine kinase-like ATPase, C-terminal domain"/>
    <property type="match status" value="1"/>
</dbReference>
<evidence type="ECO:0000313" key="14">
    <source>
        <dbReference type="Proteomes" id="UP000001887"/>
    </source>
</evidence>
<evidence type="ECO:0000259" key="11">
    <source>
        <dbReference type="PROSITE" id="PS50110"/>
    </source>
</evidence>
<dbReference type="GO" id="GO:0000155">
    <property type="term" value="F:phosphorelay sensor kinase activity"/>
    <property type="evidence" value="ECO:0007669"/>
    <property type="project" value="InterPro"/>
</dbReference>
<accession>D2R4X5</accession>
<dbReference type="CDD" id="cd00130">
    <property type="entry name" value="PAS"/>
    <property type="match status" value="1"/>
</dbReference>
<dbReference type="EC" id="2.7.13.3" evidence="2"/>
<dbReference type="eggNOG" id="COG0745">
    <property type="taxonomic scope" value="Bacteria"/>
</dbReference>
<dbReference type="CDD" id="cd00082">
    <property type="entry name" value="HisKA"/>
    <property type="match status" value="1"/>
</dbReference>
<dbReference type="InterPro" id="IPR013655">
    <property type="entry name" value="PAS_fold_3"/>
</dbReference>
<keyword evidence="14" id="KW-1185">Reference proteome</keyword>
<dbReference type="Proteomes" id="UP000001887">
    <property type="component" value="Chromosome"/>
</dbReference>
<evidence type="ECO:0000256" key="5">
    <source>
        <dbReference type="ARBA" id="ARBA00022741"/>
    </source>
</evidence>
<dbReference type="PROSITE" id="PS50109">
    <property type="entry name" value="HIS_KIN"/>
    <property type="match status" value="1"/>
</dbReference>
<feature type="domain" description="PAC" evidence="12">
    <location>
        <begin position="217"/>
        <end position="269"/>
    </location>
</feature>
<dbReference type="Gene3D" id="3.30.450.20">
    <property type="entry name" value="PAS domain"/>
    <property type="match status" value="1"/>
</dbReference>
<evidence type="ECO:0000256" key="3">
    <source>
        <dbReference type="ARBA" id="ARBA00022553"/>
    </source>
</evidence>
<dbReference type="InterPro" id="IPR000700">
    <property type="entry name" value="PAS-assoc_C"/>
</dbReference>
<feature type="domain" description="Response regulatory" evidence="11">
    <location>
        <begin position="7"/>
        <end position="122"/>
    </location>
</feature>
<dbReference type="SMART" id="SM00387">
    <property type="entry name" value="HATPase_c"/>
    <property type="match status" value="1"/>
</dbReference>
<organism evidence="13 14">
    <name type="scientific">Pirellula staleyi (strain ATCC 27377 / DSM 6068 / ICPB 4128)</name>
    <name type="common">Pirella staleyi</name>
    <dbReference type="NCBI Taxonomy" id="530564"/>
    <lineage>
        <taxon>Bacteria</taxon>
        <taxon>Pseudomonadati</taxon>
        <taxon>Planctomycetota</taxon>
        <taxon>Planctomycetia</taxon>
        <taxon>Pirellulales</taxon>
        <taxon>Pirellulaceae</taxon>
        <taxon>Pirellula</taxon>
    </lineage>
</organism>
<dbReference type="PRINTS" id="PR00344">
    <property type="entry name" value="BCTRLSENSOR"/>
</dbReference>
<dbReference type="eggNOG" id="COG4191">
    <property type="taxonomic scope" value="Bacteria"/>
</dbReference>
<dbReference type="NCBIfam" id="TIGR00229">
    <property type="entry name" value="sensory_box"/>
    <property type="match status" value="1"/>
</dbReference>